<dbReference type="Proteomes" id="UP001151760">
    <property type="component" value="Unassembled WGS sequence"/>
</dbReference>
<sequence length="116" mass="13254">MQLASFCDTAFVFLEVQCPKQCIVLIVDSEYLMASLVNSLGKMAPIQLHEEVDDDLGEARVVHLITLLDILVLYFDKRNIPTEGLMQLVNIDIGDHLYLSTMTKIYEKRENFLFKG</sequence>
<proteinExistence type="predicted"/>
<evidence type="ECO:0000313" key="1">
    <source>
        <dbReference type="EMBL" id="GJT61485.1"/>
    </source>
</evidence>
<reference evidence="1" key="1">
    <citation type="journal article" date="2022" name="Int. J. Mol. Sci.">
        <title>Draft Genome of Tanacetum Coccineum: Genomic Comparison of Closely Related Tanacetum-Family Plants.</title>
        <authorList>
            <person name="Yamashiro T."/>
            <person name="Shiraishi A."/>
            <person name="Nakayama K."/>
            <person name="Satake H."/>
        </authorList>
    </citation>
    <scope>NUCLEOTIDE SEQUENCE</scope>
</reference>
<protein>
    <submittedName>
        <fullName evidence="1">Uncharacterized protein</fullName>
    </submittedName>
</protein>
<evidence type="ECO:0000313" key="2">
    <source>
        <dbReference type="Proteomes" id="UP001151760"/>
    </source>
</evidence>
<gene>
    <name evidence="1" type="ORF">Tco_1005018</name>
</gene>
<comment type="caution">
    <text evidence="1">The sequence shown here is derived from an EMBL/GenBank/DDBJ whole genome shotgun (WGS) entry which is preliminary data.</text>
</comment>
<name>A0ABQ5FEV1_9ASTR</name>
<reference evidence="1" key="2">
    <citation type="submission" date="2022-01" db="EMBL/GenBank/DDBJ databases">
        <authorList>
            <person name="Yamashiro T."/>
            <person name="Shiraishi A."/>
            <person name="Satake H."/>
            <person name="Nakayama K."/>
        </authorList>
    </citation>
    <scope>NUCLEOTIDE SEQUENCE</scope>
</reference>
<accession>A0ABQ5FEV1</accession>
<organism evidence="1 2">
    <name type="scientific">Tanacetum coccineum</name>
    <dbReference type="NCBI Taxonomy" id="301880"/>
    <lineage>
        <taxon>Eukaryota</taxon>
        <taxon>Viridiplantae</taxon>
        <taxon>Streptophyta</taxon>
        <taxon>Embryophyta</taxon>
        <taxon>Tracheophyta</taxon>
        <taxon>Spermatophyta</taxon>
        <taxon>Magnoliopsida</taxon>
        <taxon>eudicotyledons</taxon>
        <taxon>Gunneridae</taxon>
        <taxon>Pentapetalae</taxon>
        <taxon>asterids</taxon>
        <taxon>campanulids</taxon>
        <taxon>Asterales</taxon>
        <taxon>Asteraceae</taxon>
        <taxon>Asteroideae</taxon>
        <taxon>Anthemideae</taxon>
        <taxon>Anthemidinae</taxon>
        <taxon>Tanacetum</taxon>
    </lineage>
</organism>
<dbReference type="EMBL" id="BQNB010017292">
    <property type="protein sequence ID" value="GJT61485.1"/>
    <property type="molecule type" value="Genomic_DNA"/>
</dbReference>
<keyword evidence="2" id="KW-1185">Reference proteome</keyword>